<name>A0A0F4ZAW3_9PEZI</name>
<dbReference type="Proteomes" id="UP000033483">
    <property type="component" value="Unassembled WGS sequence"/>
</dbReference>
<accession>A0A0F4ZAW3</accession>
<keyword evidence="3" id="KW-1185">Reference proteome</keyword>
<dbReference type="InterPro" id="IPR029058">
    <property type="entry name" value="AB_hydrolase_fold"/>
</dbReference>
<proteinExistence type="predicted"/>
<dbReference type="GO" id="GO:0019433">
    <property type="term" value="P:triglyceride catabolic process"/>
    <property type="evidence" value="ECO:0007669"/>
    <property type="project" value="TreeGrafter"/>
</dbReference>
<reference evidence="2 3" key="1">
    <citation type="submission" date="2015-03" db="EMBL/GenBank/DDBJ databases">
        <authorList>
            <person name="Radwan O."/>
            <person name="Al-Naeli F.A."/>
            <person name="Rendon G.A."/>
            <person name="Fields C."/>
        </authorList>
    </citation>
    <scope>NUCLEOTIDE SEQUENCE [LARGE SCALE GENOMIC DNA]</scope>
    <source>
        <strain evidence="2">CR-DP1</strain>
    </source>
</reference>
<dbReference type="Pfam" id="PF07859">
    <property type="entry name" value="Abhydrolase_3"/>
    <property type="match status" value="1"/>
</dbReference>
<dbReference type="InterPro" id="IPR013094">
    <property type="entry name" value="AB_hydrolase_3"/>
</dbReference>
<dbReference type="AlphaFoldDB" id="A0A0F4ZAW3"/>
<dbReference type="PANTHER" id="PTHR23025:SF3">
    <property type="entry name" value="HORMONE-SENSITIVE LIPASE"/>
    <property type="match status" value="1"/>
</dbReference>
<organism evidence="2 3">
    <name type="scientific">Thielaviopsis punctulata</name>
    <dbReference type="NCBI Taxonomy" id="72032"/>
    <lineage>
        <taxon>Eukaryota</taxon>
        <taxon>Fungi</taxon>
        <taxon>Dikarya</taxon>
        <taxon>Ascomycota</taxon>
        <taxon>Pezizomycotina</taxon>
        <taxon>Sordariomycetes</taxon>
        <taxon>Hypocreomycetidae</taxon>
        <taxon>Microascales</taxon>
        <taxon>Ceratocystidaceae</taxon>
        <taxon>Thielaviopsis</taxon>
    </lineage>
</organism>
<feature type="domain" description="Alpha/beta hydrolase fold-3" evidence="1">
    <location>
        <begin position="128"/>
        <end position="349"/>
    </location>
</feature>
<dbReference type="GO" id="GO:0004771">
    <property type="term" value="F:sterol ester esterase activity"/>
    <property type="evidence" value="ECO:0007669"/>
    <property type="project" value="TreeGrafter"/>
</dbReference>
<evidence type="ECO:0000313" key="2">
    <source>
        <dbReference type="EMBL" id="KKA27654.1"/>
    </source>
</evidence>
<evidence type="ECO:0000313" key="3">
    <source>
        <dbReference type="Proteomes" id="UP000033483"/>
    </source>
</evidence>
<evidence type="ECO:0000259" key="1">
    <source>
        <dbReference type="Pfam" id="PF07859"/>
    </source>
</evidence>
<dbReference type="EMBL" id="LAEV01001610">
    <property type="protein sequence ID" value="KKA27654.1"/>
    <property type="molecule type" value="Genomic_DNA"/>
</dbReference>
<dbReference type="GO" id="GO:0005829">
    <property type="term" value="C:cytosol"/>
    <property type="evidence" value="ECO:0007669"/>
    <property type="project" value="TreeGrafter"/>
</dbReference>
<dbReference type="SUPFAM" id="SSF53474">
    <property type="entry name" value="alpha/beta-Hydrolases"/>
    <property type="match status" value="1"/>
</dbReference>
<dbReference type="Gene3D" id="3.40.50.1820">
    <property type="entry name" value="alpha/beta hydrolase"/>
    <property type="match status" value="1"/>
</dbReference>
<dbReference type="GO" id="GO:0004806">
    <property type="term" value="F:triacylglycerol lipase activity"/>
    <property type="evidence" value="ECO:0007669"/>
    <property type="project" value="TreeGrafter"/>
</dbReference>
<gene>
    <name evidence="2" type="ORF">TD95_001259</name>
</gene>
<dbReference type="PANTHER" id="PTHR23025">
    <property type="entry name" value="TRIACYLGLYCEROL LIPASE"/>
    <property type="match status" value="1"/>
</dbReference>
<comment type="caution">
    <text evidence="2">The sequence shown here is derived from an EMBL/GenBank/DDBJ whole genome shotgun (WGS) entry which is preliminary data.</text>
</comment>
<dbReference type="OrthoDB" id="433474at2759"/>
<sequence length="428" mass="47464">MSWFDFSSCTSGRRKNISIDASSTHSLDSGSTANGATDTSLFAVPPSEFATSFDCYPRWLLAARVYALRTAASLAFSCISPLPCEEPQTTTVLYLDSTLGTCQGPRCIPVHVWMPEPTLAPHALRTAIINFHGGGFVLGQGTDDCIWTSLAQQELDAVVFSVEYRLAPGYPFPKSIEDCVDAVLQIAARASEFGIDASKILLSGFSAGGSLALSTWVVLQDPGRWGYCINQPMPVVQGMLLFYPGLDWSITRDEKRRGCARPDLTLPPSMTDLFDCSYIYPHLSREGRQDLRLSPGLMEDELVKKLPRIHFCLCEHDMLLAEEFRFIDRLKAANKDVSHRIVLDEKHAWDKPMPVAPKPSVFEEYRAALDEAKRWLNLEWTEVDLIASASTETLTHSRTGSKNDSSRLLPLPFVMERSVSGSSMEPDL</sequence>
<protein>
    <recommendedName>
        <fullName evidence="1">Alpha/beta hydrolase fold-3 domain-containing protein</fullName>
    </recommendedName>
</protein>